<organism evidence="2 3">
    <name type="scientific">Pseudomonas fluorescens NCIMB 11764</name>
    <dbReference type="NCBI Taxonomy" id="1221522"/>
    <lineage>
        <taxon>Bacteria</taxon>
        <taxon>Pseudomonadati</taxon>
        <taxon>Pseudomonadota</taxon>
        <taxon>Gammaproteobacteria</taxon>
        <taxon>Pseudomonadales</taxon>
        <taxon>Pseudomonadaceae</taxon>
        <taxon>Pseudomonas</taxon>
    </lineage>
</organism>
<feature type="chain" id="PRO_5005467885" description="Lipoprotein" evidence="1">
    <location>
        <begin position="24"/>
        <end position="65"/>
    </location>
</feature>
<evidence type="ECO:0008006" key="4">
    <source>
        <dbReference type="Google" id="ProtNLM"/>
    </source>
</evidence>
<dbReference type="EMBL" id="CP010945">
    <property type="protein sequence ID" value="AKV09049.1"/>
    <property type="molecule type" value="Genomic_DNA"/>
</dbReference>
<keyword evidence="1" id="KW-0732">Signal</keyword>
<proteinExistence type="predicted"/>
<dbReference type="Proteomes" id="UP000017175">
    <property type="component" value="Chromosome"/>
</dbReference>
<evidence type="ECO:0000313" key="2">
    <source>
        <dbReference type="EMBL" id="AKV09049.1"/>
    </source>
</evidence>
<name>A0A0K1QTF2_PSEFL</name>
<dbReference type="PROSITE" id="PS51257">
    <property type="entry name" value="PROKAR_LIPOPROTEIN"/>
    <property type="match status" value="1"/>
</dbReference>
<sequence>MHIALRAAGYSLMSMFVSCGVGARDFSVAPSSFTAMGEESRGITSGACCPRTVDQESAELRTVAR</sequence>
<gene>
    <name evidence="2" type="ORF">B723_22740</name>
</gene>
<accession>A0A0K1QTF2</accession>
<evidence type="ECO:0000256" key="1">
    <source>
        <dbReference type="SAM" id="SignalP"/>
    </source>
</evidence>
<dbReference type="AlphaFoldDB" id="A0A0K1QTF2"/>
<evidence type="ECO:0000313" key="3">
    <source>
        <dbReference type="Proteomes" id="UP000017175"/>
    </source>
</evidence>
<reference evidence="2 3" key="1">
    <citation type="journal article" date="2012" name="J. Bacteriol.">
        <title>Draft genome sequence of the cyanide-utilizing bacterium Pseudomonas fluorescens strain NCIMB 11764.</title>
        <authorList>
            <person name="Vilo C.A."/>
            <person name="Benedik M.J."/>
            <person name="Kunz D.A."/>
            <person name="Dong Q."/>
        </authorList>
    </citation>
    <scope>NUCLEOTIDE SEQUENCE [LARGE SCALE GENOMIC DNA]</scope>
    <source>
        <strain evidence="2 3">NCIMB 11764</strain>
    </source>
</reference>
<feature type="signal peptide" evidence="1">
    <location>
        <begin position="1"/>
        <end position="23"/>
    </location>
</feature>
<protein>
    <recommendedName>
        <fullName evidence="4">Lipoprotein</fullName>
    </recommendedName>
</protein>